<dbReference type="CDD" id="cd00093">
    <property type="entry name" value="HTH_XRE"/>
    <property type="match status" value="1"/>
</dbReference>
<evidence type="ECO:0000313" key="4">
    <source>
        <dbReference type="EMBL" id="HIZ10078.1"/>
    </source>
</evidence>
<feature type="transmembrane region" description="Helical" evidence="2">
    <location>
        <begin position="146"/>
        <end position="164"/>
    </location>
</feature>
<accession>A0A9D2IIY7</accession>
<feature type="transmembrane region" description="Helical" evidence="2">
    <location>
        <begin position="170"/>
        <end position="189"/>
    </location>
</feature>
<keyword evidence="2" id="KW-0812">Transmembrane</keyword>
<evidence type="ECO:0000256" key="2">
    <source>
        <dbReference type="SAM" id="Phobius"/>
    </source>
</evidence>
<keyword evidence="2" id="KW-1133">Transmembrane helix</keyword>
<dbReference type="InterPro" id="IPR010982">
    <property type="entry name" value="Lambda_DNA-bd_dom_sf"/>
</dbReference>
<dbReference type="AlphaFoldDB" id="A0A9D2IIY7"/>
<dbReference type="Gene3D" id="1.10.260.40">
    <property type="entry name" value="lambda repressor-like DNA-binding domains"/>
    <property type="match status" value="1"/>
</dbReference>
<dbReference type="SMART" id="SM00530">
    <property type="entry name" value="HTH_XRE"/>
    <property type="match status" value="1"/>
</dbReference>
<evidence type="ECO:0000259" key="3">
    <source>
        <dbReference type="PROSITE" id="PS50943"/>
    </source>
</evidence>
<gene>
    <name evidence="4" type="ORF">H9726_06285</name>
</gene>
<keyword evidence="1" id="KW-0238">DNA-binding</keyword>
<proteinExistence type="predicted"/>
<reference evidence="4" key="2">
    <citation type="submission" date="2021-04" db="EMBL/GenBank/DDBJ databases">
        <authorList>
            <person name="Gilroy R."/>
        </authorList>
    </citation>
    <scope>NUCLEOTIDE SEQUENCE</scope>
    <source>
        <strain evidence="4">CHK192-19661</strain>
    </source>
</reference>
<dbReference type="PANTHER" id="PTHR46558">
    <property type="entry name" value="TRACRIPTIONAL REGULATORY PROTEIN-RELATED-RELATED"/>
    <property type="match status" value="1"/>
</dbReference>
<keyword evidence="2" id="KW-0472">Membrane</keyword>
<dbReference type="InterPro" id="IPR001387">
    <property type="entry name" value="Cro/C1-type_HTH"/>
</dbReference>
<name>A0A9D2IIY7_9FIRM</name>
<organism evidence="4 5">
    <name type="scientific">Candidatus Borkfalkia avicola</name>
    <dbReference type="NCBI Taxonomy" id="2838503"/>
    <lineage>
        <taxon>Bacteria</taxon>
        <taxon>Bacillati</taxon>
        <taxon>Bacillota</taxon>
        <taxon>Clostridia</taxon>
        <taxon>Christensenellales</taxon>
        <taxon>Christensenellaceae</taxon>
        <taxon>Candidatus Borkfalkia</taxon>
    </lineage>
</organism>
<evidence type="ECO:0000313" key="5">
    <source>
        <dbReference type="Proteomes" id="UP000824025"/>
    </source>
</evidence>
<dbReference type="Proteomes" id="UP000824025">
    <property type="component" value="Unassembled WGS sequence"/>
</dbReference>
<dbReference type="SUPFAM" id="SSF47413">
    <property type="entry name" value="lambda repressor-like DNA-binding domains"/>
    <property type="match status" value="1"/>
</dbReference>
<dbReference type="GO" id="GO:0003677">
    <property type="term" value="F:DNA binding"/>
    <property type="evidence" value="ECO:0007669"/>
    <property type="project" value="UniProtKB-KW"/>
</dbReference>
<protein>
    <submittedName>
        <fullName evidence="4">Helix-turn-helix domain-containing protein</fullName>
    </submittedName>
</protein>
<reference evidence="4" key="1">
    <citation type="journal article" date="2021" name="PeerJ">
        <title>Extensive microbial diversity within the chicken gut microbiome revealed by metagenomics and culture.</title>
        <authorList>
            <person name="Gilroy R."/>
            <person name="Ravi A."/>
            <person name="Getino M."/>
            <person name="Pursley I."/>
            <person name="Horton D.L."/>
            <person name="Alikhan N.F."/>
            <person name="Baker D."/>
            <person name="Gharbi K."/>
            <person name="Hall N."/>
            <person name="Watson M."/>
            <person name="Adriaenssens E.M."/>
            <person name="Foster-Nyarko E."/>
            <person name="Jarju S."/>
            <person name="Secka A."/>
            <person name="Antonio M."/>
            <person name="Oren A."/>
            <person name="Chaudhuri R.R."/>
            <person name="La Ragione R."/>
            <person name="Hildebrand F."/>
            <person name="Pallen M.J."/>
        </authorList>
    </citation>
    <scope>NUCLEOTIDE SEQUENCE</scope>
    <source>
        <strain evidence="4">CHK192-19661</strain>
    </source>
</reference>
<feature type="domain" description="HTH cro/C1-type" evidence="3">
    <location>
        <begin position="12"/>
        <end position="66"/>
    </location>
</feature>
<dbReference type="PANTHER" id="PTHR46558:SF13">
    <property type="entry name" value="HTH-TYPE TRANSCRIPTIONAL REGULATOR IMMR"/>
    <property type="match status" value="1"/>
</dbReference>
<dbReference type="Pfam" id="PF01381">
    <property type="entry name" value="HTH_3"/>
    <property type="match status" value="1"/>
</dbReference>
<dbReference type="PROSITE" id="PS50943">
    <property type="entry name" value="HTH_CROC1"/>
    <property type="match status" value="1"/>
</dbReference>
<comment type="caution">
    <text evidence="4">The sequence shown here is derived from an EMBL/GenBank/DDBJ whole genome shotgun (WGS) entry which is preliminary data.</text>
</comment>
<feature type="transmembrane region" description="Helical" evidence="2">
    <location>
        <begin position="86"/>
        <end position="109"/>
    </location>
</feature>
<evidence type="ECO:0000256" key="1">
    <source>
        <dbReference type="ARBA" id="ARBA00023125"/>
    </source>
</evidence>
<feature type="transmembrane region" description="Helical" evidence="2">
    <location>
        <begin position="121"/>
        <end position="139"/>
    </location>
</feature>
<sequence length="196" mass="22203">MDDLKLTVARNLADCRRAAGLTQLQLAEKLNYSDKAVSKWERGESLPDVAVLCELAKMYGVTLDYLVSGHGEKRPAPAAGKRRRRLLVTAMSCLLVWFLATLVFSFLYFFGADLPRRWLSFVWTMPVSGIVLVVFAALWGNRVLRTLAVSFLIWAVALAIYLTFVFPYSWLLFVVGVPLQVLAVFWFLLRVPRAKK</sequence>
<dbReference type="EMBL" id="DXCF01000032">
    <property type="protein sequence ID" value="HIZ10078.1"/>
    <property type="molecule type" value="Genomic_DNA"/>
</dbReference>